<evidence type="ECO:0000256" key="1">
    <source>
        <dbReference type="ARBA" id="ARBA00001946"/>
    </source>
</evidence>
<dbReference type="Gene3D" id="3.40.50.450">
    <property type="match status" value="1"/>
</dbReference>
<dbReference type="SUPFAM" id="SSF53784">
    <property type="entry name" value="Phosphofructokinase"/>
    <property type="match status" value="1"/>
</dbReference>
<dbReference type="InterPro" id="IPR035966">
    <property type="entry name" value="PKF_sf"/>
</dbReference>
<dbReference type="GO" id="GO:0003872">
    <property type="term" value="F:6-phosphofructokinase activity"/>
    <property type="evidence" value="ECO:0007669"/>
    <property type="project" value="UniProtKB-EC"/>
</dbReference>
<dbReference type="AlphaFoldDB" id="B3R0C8"/>
<proteinExistence type="inferred from homology"/>
<dbReference type="PANTHER" id="PTHR13697">
    <property type="entry name" value="PHOSPHOFRUCTOKINASE"/>
    <property type="match status" value="1"/>
</dbReference>
<dbReference type="EC" id="2.7.1.11" evidence="5"/>
<dbReference type="PANTHER" id="PTHR13697:SF4">
    <property type="entry name" value="ATP-DEPENDENT 6-PHOSPHOFRUCTOKINASE"/>
    <property type="match status" value="1"/>
</dbReference>
<dbReference type="UniPathway" id="UPA00109">
    <property type="reaction ID" value="UER00182"/>
</dbReference>
<gene>
    <name evidence="17" type="primary">pfkA</name>
    <name evidence="17" type="ordered locus">ATP_00105</name>
</gene>
<keyword evidence="18" id="KW-1185">Reference proteome</keyword>
<dbReference type="KEGG" id="pml:ATP_00105"/>
<evidence type="ECO:0000313" key="18">
    <source>
        <dbReference type="Proteomes" id="UP000002020"/>
    </source>
</evidence>
<comment type="catalytic activity">
    <reaction evidence="15">
        <text>beta-D-fructose 6-phosphate + ATP = beta-D-fructose 1,6-bisphosphate + ADP + H(+)</text>
        <dbReference type="Rhea" id="RHEA:16109"/>
        <dbReference type="ChEBI" id="CHEBI:15378"/>
        <dbReference type="ChEBI" id="CHEBI:30616"/>
        <dbReference type="ChEBI" id="CHEBI:32966"/>
        <dbReference type="ChEBI" id="CHEBI:57634"/>
        <dbReference type="ChEBI" id="CHEBI:456216"/>
        <dbReference type="EC" id="2.7.1.11"/>
    </reaction>
</comment>
<dbReference type="GO" id="GO:0016208">
    <property type="term" value="F:AMP binding"/>
    <property type="evidence" value="ECO:0007669"/>
    <property type="project" value="TreeGrafter"/>
</dbReference>
<evidence type="ECO:0000256" key="4">
    <source>
        <dbReference type="ARBA" id="ARBA00004679"/>
    </source>
</evidence>
<evidence type="ECO:0000256" key="11">
    <source>
        <dbReference type="ARBA" id="ARBA00022840"/>
    </source>
</evidence>
<dbReference type="GO" id="GO:0070095">
    <property type="term" value="F:fructose-6-phosphate binding"/>
    <property type="evidence" value="ECO:0007669"/>
    <property type="project" value="TreeGrafter"/>
</dbReference>
<evidence type="ECO:0000256" key="5">
    <source>
        <dbReference type="ARBA" id="ARBA00012055"/>
    </source>
</evidence>
<dbReference type="Gene3D" id="3.40.50.460">
    <property type="entry name" value="Phosphofructokinase domain"/>
    <property type="match status" value="1"/>
</dbReference>
<dbReference type="EMBL" id="CU469464">
    <property type="protein sequence ID" value="CAP18292.1"/>
    <property type="molecule type" value="Genomic_DNA"/>
</dbReference>
<keyword evidence="6" id="KW-0963">Cytoplasm</keyword>
<accession>B3R0C8</accession>
<dbReference type="InterPro" id="IPR022953">
    <property type="entry name" value="ATP_PFK"/>
</dbReference>
<dbReference type="HOGENOM" id="CLU_020655_0_1_14"/>
<dbReference type="GO" id="GO:0030388">
    <property type="term" value="P:fructose 1,6-bisphosphate metabolic process"/>
    <property type="evidence" value="ECO:0007669"/>
    <property type="project" value="TreeGrafter"/>
</dbReference>
<comment type="function">
    <text evidence="2">Catalyzes the phosphorylation of D-fructose 6-phosphate to fructose 1,6-bisphosphate by ATP, the first committing step of glycolysis.</text>
</comment>
<evidence type="ECO:0000256" key="12">
    <source>
        <dbReference type="ARBA" id="ARBA00022842"/>
    </source>
</evidence>
<dbReference type="GO" id="GO:0061621">
    <property type="term" value="P:canonical glycolysis"/>
    <property type="evidence" value="ECO:0007669"/>
    <property type="project" value="TreeGrafter"/>
</dbReference>
<keyword evidence="13" id="KW-0324">Glycolysis</keyword>
<keyword evidence="12" id="KW-0460">Magnesium</keyword>
<keyword evidence="11" id="KW-0067">ATP-binding</keyword>
<keyword evidence="8" id="KW-0479">Metal-binding</keyword>
<dbReference type="GO" id="GO:0006002">
    <property type="term" value="P:fructose 6-phosphate metabolic process"/>
    <property type="evidence" value="ECO:0007669"/>
    <property type="project" value="InterPro"/>
</dbReference>
<evidence type="ECO:0000313" key="17">
    <source>
        <dbReference type="EMBL" id="CAP18292.1"/>
    </source>
</evidence>
<comment type="cofactor">
    <cofactor evidence="1">
        <name>Mg(2+)</name>
        <dbReference type="ChEBI" id="CHEBI:18420"/>
    </cofactor>
</comment>
<evidence type="ECO:0000256" key="2">
    <source>
        <dbReference type="ARBA" id="ARBA00002659"/>
    </source>
</evidence>
<dbReference type="GO" id="GO:0048029">
    <property type="term" value="F:monosaccharide binding"/>
    <property type="evidence" value="ECO:0007669"/>
    <property type="project" value="TreeGrafter"/>
</dbReference>
<dbReference type="GO" id="GO:0005524">
    <property type="term" value="F:ATP binding"/>
    <property type="evidence" value="ECO:0007669"/>
    <property type="project" value="UniProtKB-KW"/>
</dbReference>
<dbReference type="STRING" id="37692.ATP_00105"/>
<dbReference type="InterPro" id="IPR012003">
    <property type="entry name" value="ATP_PFK_prok-type"/>
</dbReference>
<dbReference type="eggNOG" id="COG0205">
    <property type="taxonomic scope" value="Bacteria"/>
</dbReference>
<keyword evidence="7" id="KW-0808">Transferase</keyword>
<feature type="domain" description="Phosphofructokinase" evidence="16">
    <location>
        <begin position="2"/>
        <end position="275"/>
    </location>
</feature>
<comment type="subcellular location">
    <subcellularLocation>
        <location evidence="3">Cytoplasm</location>
    </subcellularLocation>
</comment>
<keyword evidence="9" id="KW-0547">Nucleotide-binding</keyword>
<name>B3R0C8_PHYMT</name>
<dbReference type="Proteomes" id="UP000002020">
    <property type="component" value="Chromosome"/>
</dbReference>
<reference evidence="17 18" key="1">
    <citation type="journal article" date="2008" name="BMC Genomics">
        <title>The linear chromosome of the plant-pathogenic mycoplasma 'Candidatus Phytoplasma mali'.</title>
        <authorList>
            <person name="Kube M."/>
            <person name="Schneider B."/>
            <person name="Kuhl H."/>
            <person name="Dandekar T."/>
            <person name="Heitmann K."/>
            <person name="Migdoll A.M."/>
            <person name="Reinhardt R."/>
            <person name="Seemueller E."/>
        </authorList>
    </citation>
    <scope>NUCLEOTIDE SEQUENCE [LARGE SCALE GENOMIC DNA]</scope>
    <source>
        <strain evidence="17 18">AT</strain>
    </source>
</reference>
<evidence type="ECO:0000256" key="13">
    <source>
        <dbReference type="ARBA" id="ARBA00023152"/>
    </source>
</evidence>
<evidence type="ECO:0000259" key="16">
    <source>
        <dbReference type="Pfam" id="PF00365"/>
    </source>
</evidence>
<protein>
    <recommendedName>
        <fullName evidence="5">6-phosphofructokinase</fullName>
        <ecNumber evidence="5">2.7.1.11</ecNumber>
    </recommendedName>
</protein>
<dbReference type="FunFam" id="3.40.50.460:FF:000002">
    <property type="entry name" value="ATP-dependent 6-phosphofructokinase"/>
    <property type="match status" value="1"/>
</dbReference>
<evidence type="ECO:0000256" key="9">
    <source>
        <dbReference type="ARBA" id="ARBA00022741"/>
    </source>
</evidence>
<evidence type="ECO:0000256" key="8">
    <source>
        <dbReference type="ARBA" id="ARBA00022723"/>
    </source>
</evidence>
<organism evidence="17 18">
    <name type="scientific">Phytoplasma mali (strain AT)</name>
    <dbReference type="NCBI Taxonomy" id="482235"/>
    <lineage>
        <taxon>Bacteria</taxon>
        <taxon>Bacillati</taxon>
        <taxon>Mycoplasmatota</taxon>
        <taxon>Mollicutes</taxon>
        <taxon>Acholeplasmatales</taxon>
        <taxon>Acholeplasmataceae</taxon>
        <taxon>Candidatus Phytoplasma</taxon>
        <taxon>16SrX (Apple proliferation group)</taxon>
    </lineage>
</organism>
<evidence type="ECO:0000256" key="3">
    <source>
        <dbReference type="ARBA" id="ARBA00004496"/>
    </source>
</evidence>
<dbReference type="InterPro" id="IPR000023">
    <property type="entry name" value="Phosphofructokinase_dom"/>
</dbReference>
<comment type="pathway">
    <text evidence="4">Carbohydrate degradation; glycolysis; D-glyceraldehyde 3-phosphate and glycerone phosphate from D-glucose: step 3/4.</text>
</comment>
<evidence type="ECO:0000256" key="15">
    <source>
        <dbReference type="ARBA" id="ARBA00048070"/>
    </source>
</evidence>
<evidence type="ECO:0000256" key="7">
    <source>
        <dbReference type="ARBA" id="ARBA00022679"/>
    </source>
</evidence>
<sequence>MNIAVLTSGGDSPGMNAAIRSIVKVGIQNNISIYGIKYGYLGLYQNQMDLLKLEDVENIIRMGGTFLGTSRFIEFIENTNIIQKSVQNLKNKDISVLIIIGGNGSYKGALKLIDFGVKCIGIPGTIDNDISGTEFTIGFHTALNTIVESIDKIKDTSKSHKRCTLVEVMGRQKGDLALYSSICNENNLVIIPEYNNSKLNVLKKMQSFRNQEQSHAIVILTERQFDINVLAKEIELVSGFETKITILGHTQKGGIPLPQDRILGTLMGFYSIEMIRKNFFNIALGIRNNKIISYPFTEVLESKKDDIFQSLWEINNQLI</sequence>
<keyword evidence="10 17" id="KW-0418">Kinase</keyword>
<evidence type="ECO:0000256" key="14">
    <source>
        <dbReference type="ARBA" id="ARBA00038478"/>
    </source>
</evidence>
<dbReference type="NCBIfam" id="NF002872">
    <property type="entry name" value="PRK03202.1"/>
    <property type="match status" value="1"/>
</dbReference>
<dbReference type="PRINTS" id="PR00476">
    <property type="entry name" value="PHFRCTKINASE"/>
</dbReference>
<comment type="similarity">
    <text evidence="14">Belongs to the phosphofructokinase type A (PFKA) family.</text>
</comment>
<dbReference type="GO" id="GO:0005945">
    <property type="term" value="C:6-phosphofructokinase complex"/>
    <property type="evidence" value="ECO:0007669"/>
    <property type="project" value="TreeGrafter"/>
</dbReference>
<dbReference type="GO" id="GO:0042802">
    <property type="term" value="F:identical protein binding"/>
    <property type="evidence" value="ECO:0007669"/>
    <property type="project" value="TreeGrafter"/>
</dbReference>
<evidence type="ECO:0000256" key="10">
    <source>
        <dbReference type="ARBA" id="ARBA00022777"/>
    </source>
</evidence>
<dbReference type="GO" id="GO:0046872">
    <property type="term" value="F:metal ion binding"/>
    <property type="evidence" value="ECO:0007669"/>
    <property type="project" value="UniProtKB-KW"/>
</dbReference>
<evidence type="ECO:0000256" key="6">
    <source>
        <dbReference type="ARBA" id="ARBA00022490"/>
    </source>
</evidence>
<dbReference type="Pfam" id="PF00365">
    <property type="entry name" value="PFK"/>
    <property type="match status" value="1"/>
</dbReference>
<dbReference type="PIRSF" id="PIRSF000532">
    <property type="entry name" value="ATP_PFK_prok"/>
    <property type="match status" value="1"/>
</dbReference>